<keyword evidence="2 4" id="KW-0808">Transferase</keyword>
<evidence type="ECO:0000313" key="4">
    <source>
        <dbReference type="EMBL" id="AXC12183.1"/>
    </source>
</evidence>
<dbReference type="NCBIfam" id="TIGR01426">
    <property type="entry name" value="MGT"/>
    <property type="match status" value="1"/>
</dbReference>
<feature type="domain" description="Erythromycin biosynthesis protein CIII-like C-terminal" evidence="3">
    <location>
        <begin position="271"/>
        <end position="378"/>
    </location>
</feature>
<evidence type="ECO:0000313" key="5">
    <source>
        <dbReference type="Proteomes" id="UP000253606"/>
    </source>
</evidence>
<dbReference type="Gene3D" id="3.40.50.2000">
    <property type="entry name" value="Glycogen Phosphorylase B"/>
    <property type="match status" value="2"/>
</dbReference>
<dbReference type="Pfam" id="PF06722">
    <property type="entry name" value="EryCIII-like_C"/>
    <property type="match status" value="1"/>
</dbReference>
<dbReference type="InterPro" id="IPR010610">
    <property type="entry name" value="EryCIII-like_C"/>
</dbReference>
<dbReference type="InterPro" id="IPR050481">
    <property type="entry name" value="UDP-glycosyltransf_plant"/>
</dbReference>
<dbReference type="RefSeq" id="WP_114207463.1">
    <property type="nucleotide sequence ID" value="NZ_CP030840.1"/>
</dbReference>
<dbReference type="AlphaFoldDB" id="A0A2Z5FZ54"/>
<comment type="similarity">
    <text evidence="1">Belongs to the UDP-glycosyltransferase family.</text>
</comment>
<dbReference type="Proteomes" id="UP000253606">
    <property type="component" value="Chromosome"/>
</dbReference>
<keyword evidence="5" id="KW-1185">Reference proteome</keyword>
<organism evidence="4 5">
    <name type="scientific">Acidisarcina polymorpha</name>
    <dbReference type="NCBI Taxonomy" id="2211140"/>
    <lineage>
        <taxon>Bacteria</taxon>
        <taxon>Pseudomonadati</taxon>
        <taxon>Acidobacteriota</taxon>
        <taxon>Terriglobia</taxon>
        <taxon>Terriglobales</taxon>
        <taxon>Acidobacteriaceae</taxon>
        <taxon>Acidisarcina</taxon>
    </lineage>
</organism>
<reference evidence="4 5" key="1">
    <citation type="journal article" date="2018" name="Front. Microbiol.">
        <title>Hydrolytic Capabilities as a Key to Environmental Success: Chitinolytic and Cellulolytic Acidobacteria From Acidic Sub-arctic Soils and Boreal Peatlands.</title>
        <authorList>
            <person name="Belova S.E."/>
            <person name="Ravin N.V."/>
            <person name="Pankratov T.A."/>
            <person name="Rakitin A.L."/>
            <person name="Ivanova A.A."/>
            <person name="Beletsky A.V."/>
            <person name="Mardanov A.V."/>
            <person name="Sinninghe Damste J.S."/>
            <person name="Dedysh S.N."/>
        </authorList>
    </citation>
    <scope>NUCLEOTIDE SEQUENCE [LARGE SCALE GENOMIC DNA]</scope>
    <source>
        <strain evidence="4 5">SBC82</strain>
    </source>
</reference>
<dbReference type="PANTHER" id="PTHR48049">
    <property type="entry name" value="GLYCOSYLTRANSFERASE"/>
    <property type="match status" value="1"/>
</dbReference>
<proteinExistence type="inferred from homology"/>
<dbReference type="SUPFAM" id="SSF53756">
    <property type="entry name" value="UDP-Glycosyltransferase/glycogen phosphorylase"/>
    <property type="match status" value="1"/>
</dbReference>
<accession>A0A2Z5FZ54</accession>
<evidence type="ECO:0000256" key="1">
    <source>
        <dbReference type="ARBA" id="ARBA00009995"/>
    </source>
</evidence>
<evidence type="ECO:0000256" key="2">
    <source>
        <dbReference type="ARBA" id="ARBA00022679"/>
    </source>
</evidence>
<evidence type="ECO:0000259" key="3">
    <source>
        <dbReference type="Pfam" id="PF06722"/>
    </source>
</evidence>
<dbReference type="CDD" id="cd03784">
    <property type="entry name" value="GT1_Gtf-like"/>
    <property type="match status" value="1"/>
</dbReference>
<gene>
    <name evidence="4" type="ORF">ACPOL_2879</name>
</gene>
<dbReference type="InterPro" id="IPR006326">
    <property type="entry name" value="UDPGT_MGT-like"/>
</dbReference>
<dbReference type="KEGG" id="abas:ACPOL_2879"/>
<name>A0A2Z5FZ54_9BACT</name>
<dbReference type="InterPro" id="IPR002213">
    <property type="entry name" value="UDP_glucos_trans"/>
</dbReference>
<protein>
    <submittedName>
        <fullName evidence="4">Macrolide glycosyltransferase</fullName>
    </submittedName>
</protein>
<dbReference type="GO" id="GO:0035251">
    <property type="term" value="F:UDP-glucosyltransferase activity"/>
    <property type="evidence" value="ECO:0007669"/>
    <property type="project" value="InterPro"/>
</dbReference>
<sequence>MPLIAFFNLPAQGHLNPTVPIVEELVRQGIDVHYFIGEKYRQDIERAGATFHPLPPLKRLGGGSPQAVPAPDDRQIALMPFAMGHQAPQVIPKLVEELQALRPDCIVYNTLSLWPRLAANILDLPAIGFRPFHAPRASRRVGPPFSTERLARLAAATDQGLSSLMTSYGKSALGLNDLVSQEDDRTLMFIVKELQHDAGSFDDRFLFVGPCLVKRQNESWPFAESDMRRSRVYISLGTMRNDDPEFYRDCFSGFRAEEWEAVMSVGNHIDLNLLEPVPKNFIVARSVRQTAILPHADVFVTHGGLNSVMESLACGVPMVLVPSIKEQRLTADRVQALGCGVVVEREAITAESLLQNASAIAGNEDVRGRVSQMQDNIARAGGYKGAAEAIIDYATRKSS</sequence>
<dbReference type="EMBL" id="CP030840">
    <property type="protein sequence ID" value="AXC12183.1"/>
    <property type="molecule type" value="Genomic_DNA"/>
</dbReference>
<dbReference type="FunFam" id="3.40.50.2000:FF:000072">
    <property type="entry name" value="Glycosyl transferase"/>
    <property type="match status" value="1"/>
</dbReference>
<dbReference type="PANTHER" id="PTHR48049:SF132">
    <property type="entry name" value="GLYCOSYLTRANSFERASE"/>
    <property type="match status" value="1"/>
</dbReference>
<dbReference type="OrthoDB" id="6620093at2"/>